<dbReference type="STRING" id="370526.SAMN04489835_3825"/>
<reference evidence="2" key="1">
    <citation type="submission" date="2016-10" db="EMBL/GenBank/DDBJ databases">
        <authorList>
            <person name="Varghese N."/>
            <person name="Submissions S."/>
        </authorList>
    </citation>
    <scope>NUCLEOTIDE SEQUENCE [LARGE SCALE GENOMIC DNA]</scope>
    <source>
        <strain evidence="2">DSM 45405</strain>
    </source>
</reference>
<dbReference type="EMBL" id="LT629971">
    <property type="protein sequence ID" value="SEH76489.1"/>
    <property type="molecule type" value="Genomic_DNA"/>
</dbReference>
<proteinExistence type="predicted"/>
<gene>
    <name evidence="1" type="ORF">SAMN04489835_3825</name>
</gene>
<dbReference type="AlphaFoldDB" id="A0A1H6KLD1"/>
<protein>
    <submittedName>
        <fullName evidence="1">Uncharacterized protein</fullName>
    </submittedName>
</protein>
<evidence type="ECO:0000313" key="2">
    <source>
        <dbReference type="Proteomes" id="UP000182915"/>
    </source>
</evidence>
<sequence>MFELIVFGALLVVLIAALGLPYPQSTYGRWNRR</sequence>
<keyword evidence="2" id="KW-1185">Reference proteome</keyword>
<evidence type="ECO:0000313" key="1">
    <source>
        <dbReference type="EMBL" id="SEH76489.1"/>
    </source>
</evidence>
<dbReference type="Proteomes" id="UP000182915">
    <property type="component" value="Chromosome I"/>
</dbReference>
<organism evidence="1 2">
    <name type="scientific">Mycolicibacterium rutilum</name>
    <name type="common">Mycobacterium rutilum</name>
    <dbReference type="NCBI Taxonomy" id="370526"/>
    <lineage>
        <taxon>Bacteria</taxon>
        <taxon>Bacillati</taxon>
        <taxon>Actinomycetota</taxon>
        <taxon>Actinomycetes</taxon>
        <taxon>Mycobacteriales</taxon>
        <taxon>Mycobacteriaceae</taxon>
        <taxon>Mycolicibacterium</taxon>
    </lineage>
</organism>
<name>A0A1H6KLD1_MYCRU</name>
<accession>A0A1H6KLD1</accession>